<dbReference type="RefSeq" id="XP_013319559.1">
    <property type="nucleotide sequence ID" value="XM_013464105.1"/>
</dbReference>
<dbReference type="Pfam" id="PF11571">
    <property type="entry name" value="Med27"/>
    <property type="match status" value="1"/>
</dbReference>
<evidence type="ECO:0000256" key="4">
    <source>
        <dbReference type="ARBA" id="ARBA00023163"/>
    </source>
</evidence>
<accession>A0A0D2EW18</accession>
<evidence type="ECO:0000313" key="6">
    <source>
        <dbReference type="EMBL" id="KIW58975.1"/>
    </source>
</evidence>
<keyword evidence="5" id="KW-0539">Nucleus</keyword>
<evidence type="ECO:0000313" key="7">
    <source>
        <dbReference type="Proteomes" id="UP000054342"/>
    </source>
</evidence>
<evidence type="ECO:0000256" key="3">
    <source>
        <dbReference type="ARBA" id="ARBA00023015"/>
    </source>
</evidence>
<dbReference type="EMBL" id="KN847318">
    <property type="protein sequence ID" value="KIW58975.1"/>
    <property type="molecule type" value="Genomic_DNA"/>
</dbReference>
<evidence type="ECO:0000256" key="5">
    <source>
        <dbReference type="ARBA" id="ARBA00023242"/>
    </source>
</evidence>
<proteinExistence type="inferred from homology"/>
<keyword evidence="7" id="KW-1185">Reference proteome</keyword>
<comment type="similarity">
    <text evidence="2">Belongs to the Mediator complex subunit 27 family.</text>
</comment>
<dbReference type="HOGENOM" id="CLU_068081_0_0_1"/>
<dbReference type="AlphaFoldDB" id="A0A0D2EW18"/>
<gene>
    <name evidence="6" type="ORF">PV05_03463</name>
</gene>
<dbReference type="InterPro" id="IPR021627">
    <property type="entry name" value="Mediator_Med27"/>
</dbReference>
<dbReference type="STRING" id="348802.A0A0D2EW18"/>
<sequence length="275" mass="30798">MSRQEVVDPEDRQIVEKLAKLQSMYSQIVGLRTLLPEKLINPTRFALENPDGYDPEKLATYLQDAAQAGIREVERFKRDWHSDDVRELWHAVNAGDVPQGGDAWTLDYENLLVKNGDKHAVSTMVNGFSHDSHTQTDAEITKIVSDFRSRHPELKINVLDAAHPVPVDVGLGQLEFRIERDQSASDATFKVLGKPGTETFALRDDILETIQKVGGRSNLAVLLETTAAYHDIKTRACDKCNKLVNTKLQLPLIRQLKSATSDGKFEFLALHPDCA</sequence>
<dbReference type="OrthoDB" id="10254221at2759"/>
<dbReference type="GO" id="GO:0016592">
    <property type="term" value="C:mediator complex"/>
    <property type="evidence" value="ECO:0007669"/>
    <property type="project" value="InterPro"/>
</dbReference>
<dbReference type="GeneID" id="25325371"/>
<keyword evidence="3" id="KW-0805">Transcription regulation</keyword>
<protein>
    <submittedName>
        <fullName evidence="6">Uncharacterized protein</fullName>
    </submittedName>
</protein>
<keyword evidence="4" id="KW-0804">Transcription</keyword>
<evidence type="ECO:0000256" key="1">
    <source>
        <dbReference type="ARBA" id="ARBA00004123"/>
    </source>
</evidence>
<organism evidence="6 7">
    <name type="scientific">Exophiala xenobiotica</name>
    <dbReference type="NCBI Taxonomy" id="348802"/>
    <lineage>
        <taxon>Eukaryota</taxon>
        <taxon>Fungi</taxon>
        <taxon>Dikarya</taxon>
        <taxon>Ascomycota</taxon>
        <taxon>Pezizomycotina</taxon>
        <taxon>Eurotiomycetes</taxon>
        <taxon>Chaetothyriomycetidae</taxon>
        <taxon>Chaetothyriales</taxon>
        <taxon>Herpotrichiellaceae</taxon>
        <taxon>Exophiala</taxon>
    </lineage>
</organism>
<dbReference type="Proteomes" id="UP000054342">
    <property type="component" value="Unassembled WGS sequence"/>
</dbReference>
<evidence type="ECO:0000256" key="2">
    <source>
        <dbReference type="ARBA" id="ARBA00008048"/>
    </source>
</evidence>
<reference evidence="6 7" key="1">
    <citation type="submission" date="2015-01" db="EMBL/GenBank/DDBJ databases">
        <title>The Genome Sequence of Exophiala xenobiotica CBS118157.</title>
        <authorList>
            <consortium name="The Broad Institute Genomics Platform"/>
            <person name="Cuomo C."/>
            <person name="de Hoog S."/>
            <person name="Gorbushina A."/>
            <person name="Stielow B."/>
            <person name="Teixiera M."/>
            <person name="Abouelleil A."/>
            <person name="Chapman S.B."/>
            <person name="Priest M."/>
            <person name="Young S.K."/>
            <person name="Wortman J."/>
            <person name="Nusbaum C."/>
            <person name="Birren B."/>
        </authorList>
    </citation>
    <scope>NUCLEOTIDE SEQUENCE [LARGE SCALE GENOMIC DNA]</scope>
    <source>
        <strain evidence="6 7">CBS 118157</strain>
    </source>
</reference>
<name>A0A0D2EW18_9EURO</name>
<comment type="subcellular location">
    <subcellularLocation>
        <location evidence="1">Nucleus</location>
    </subcellularLocation>
</comment>